<dbReference type="EMBL" id="JAUCMV010000005">
    <property type="protein sequence ID" value="KAK0395221.1"/>
    <property type="molecule type" value="Genomic_DNA"/>
</dbReference>
<feature type="region of interest" description="Disordered" evidence="1">
    <location>
        <begin position="250"/>
        <end position="269"/>
    </location>
</feature>
<dbReference type="AlphaFoldDB" id="A0AA39LEY2"/>
<organism evidence="2 3">
    <name type="scientific">Steinernema hermaphroditum</name>
    <dbReference type="NCBI Taxonomy" id="289476"/>
    <lineage>
        <taxon>Eukaryota</taxon>
        <taxon>Metazoa</taxon>
        <taxon>Ecdysozoa</taxon>
        <taxon>Nematoda</taxon>
        <taxon>Chromadorea</taxon>
        <taxon>Rhabditida</taxon>
        <taxon>Tylenchina</taxon>
        <taxon>Panagrolaimomorpha</taxon>
        <taxon>Strongyloidoidea</taxon>
        <taxon>Steinernematidae</taxon>
        <taxon>Steinernema</taxon>
    </lineage>
</organism>
<keyword evidence="3" id="KW-1185">Reference proteome</keyword>
<gene>
    <name evidence="2" type="ORF">QR680_001180</name>
</gene>
<dbReference type="InterPro" id="IPR039870">
    <property type="entry name" value="Coa4-like"/>
</dbReference>
<dbReference type="Proteomes" id="UP001175271">
    <property type="component" value="Unassembled WGS sequence"/>
</dbReference>
<dbReference type="GO" id="GO:0005758">
    <property type="term" value="C:mitochondrial intermembrane space"/>
    <property type="evidence" value="ECO:0007669"/>
    <property type="project" value="InterPro"/>
</dbReference>
<dbReference type="PANTHER" id="PTHR13639">
    <property type="entry name" value="CYTOCHROME C OXIDASE ASSEMBLY FACTOR 4 HOMOLOG, MITOCHONDRIAL"/>
    <property type="match status" value="1"/>
</dbReference>
<dbReference type="GO" id="GO:0033617">
    <property type="term" value="P:mitochondrial respiratory chain complex IV assembly"/>
    <property type="evidence" value="ECO:0007669"/>
    <property type="project" value="InterPro"/>
</dbReference>
<accession>A0AA39LEY2</accession>
<comment type="caution">
    <text evidence="2">The sequence shown here is derived from an EMBL/GenBank/DDBJ whole genome shotgun (WGS) entry which is preliminary data.</text>
</comment>
<dbReference type="PANTHER" id="PTHR13639:SF2">
    <property type="entry name" value="CYTOCHROME C OXIDASE ASSEMBLY FACTOR 4 HOMOLOG, MITOCHONDRIAL"/>
    <property type="match status" value="1"/>
</dbReference>
<sequence length="314" mass="36194">MVHGKSEWAKDSNEEDRVEKLIRSSGCWDNHLTVVDCMTEHKDWRKCQEVVFEAVKQNDHWFKAVSDEADWEIALAKASAAYSEGHYSEAYSYFTKALEEKNHKTSHKIGLLESKIRSAIRGKCLSDAQVKEDLSTLQSLLSTHGEQIQLWNLQNEFYASSDASDFLEHCRVVILLCATNDYSRFWKMFLNVRNGDLSNLHVFSGCRAAHLLRNEAEMCSGHLKTRCIQMAEQLEKQMIENYPQKFAEAKKEAEKRTSSRRDCPSDFLPPHACKSDAKLKNDTEQKELVAEFIRGFPWFFADWPSDLVGQLKDL</sequence>
<evidence type="ECO:0000313" key="2">
    <source>
        <dbReference type="EMBL" id="KAK0395221.1"/>
    </source>
</evidence>
<feature type="compositionally biased region" description="Basic and acidic residues" evidence="1">
    <location>
        <begin position="250"/>
        <end position="264"/>
    </location>
</feature>
<proteinExistence type="predicted"/>
<name>A0AA39LEY2_9BILA</name>
<protein>
    <submittedName>
        <fullName evidence="2">Uncharacterized protein</fullName>
    </submittedName>
</protein>
<evidence type="ECO:0000256" key="1">
    <source>
        <dbReference type="SAM" id="MobiDB-lite"/>
    </source>
</evidence>
<reference evidence="2" key="1">
    <citation type="submission" date="2023-06" db="EMBL/GenBank/DDBJ databases">
        <title>Genomic analysis of the entomopathogenic nematode Steinernema hermaphroditum.</title>
        <authorList>
            <person name="Schwarz E.M."/>
            <person name="Heppert J.K."/>
            <person name="Baniya A."/>
            <person name="Schwartz H.T."/>
            <person name="Tan C.-H."/>
            <person name="Antoshechkin I."/>
            <person name="Sternberg P.W."/>
            <person name="Goodrich-Blair H."/>
            <person name="Dillman A.R."/>
        </authorList>
    </citation>
    <scope>NUCLEOTIDE SEQUENCE</scope>
    <source>
        <strain evidence="2">PS9179</strain>
        <tissue evidence="2">Whole animal</tissue>
    </source>
</reference>
<evidence type="ECO:0000313" key="3">
    <source>
        <dbReference type="Proteomes" id="UP001175271"/>
    </source>
</evidence>